<dbReference type="InterPro" id="IPR003599">
    <property type="entry name" value="Ig_sub"/>
</dbReference>
<evidence type="ECO:0000256" key="2">
    <source>
        <dbReference type="ARBA" id="ARBA00022475"/>
    </source>
</evidence>
<dbReference type="InterPro" id="IPR013106">
    <property type="entry name" value="Ig_V-set"/>
</dbReference>
<dbReference type="SUPFAM" id="SSF48726">
    <property type="entry name" value="Immunoglobulin"/>
    <property type="match status" value="1"/>
</dbReference>
<dbReference type="InterPro" id="IPR013783">
    <property type="entry name" value="Ig-like_fold"/>
</dbReference>
<dbReference type="GO" id="GO:0009617">
    <property type="term" value="P:response to bacterium"/>
    <property type="evidence" value="ECO:0007669"/>
    <property type="project" value="TreeGrafter"/>
</dbReference>
<evidence type="ECO:0000313" key="11">
    <source>
        <dbReference type="Ensembl" id="ENSPNYP00000024523.1"/>
    </source>
</evidence>
<evidence type="ECO:0000256" key="6">
    <source>
        <dbReference type="ARBA" id="ARBA00023157"/>
    </source>
</evidence>
<keyword evidence="2" id="KW-1003">Cell membrane</keyword>
<dbReference type="AlphaFoldDB" id="A0A3B4GSR2"/>
<dbReference type="Gene3D" id="2.60.40.10">
    <property type="entry name" value="Immunoglobulins"/>
    <property type="match status" value="1"/>
</dbReference>
<keyword evidence="5 8" id="KW-0472">Membrane</keyword>
<keyword evidence="6" id="KW-1015">Disulfide bond</keyword>
<dbReference type="Ensembl" id="ENSPNYT00000025125.1">
    <property type="protein sequence ID" value="ENSPNYP00000024523.1"/>
    <property type="gene ID" value="ENSPNYG00000018523.1"/>
</dbReference>
<evidence type="ECO:0000256" key="3">
    <source>
        <dbReference type="ARBA" id="ARBA00022729"/>
    </source>
</evidence>
<dbReference type="Pfam" id="PF07686">
    <property type="entry name" value="V-set"/>
    <property type="match status" value="1"/>
</dbReference>
<dbReference type="PROSITE" id="PS50835">
    <property type="entry name" value="IG_LIKE"/>
    <property type="match status" value="1"/>
</dbReference>
<evidence type="ECO:0000256" key="9">
    <source>
        <dbReference type="SAM" id="SignalP"/>
    </source>
</evidence>
<dbReference type="GO" id="GO:0005886">
    <property type="term" value="C:plasma membrane"/>
    <property type="evidence" value="ECO:0007669"/>
    <property type="project" value="UniProtKB-SubCell"/>
</dbReference>
<dbReference type="PANTHER" id="PTHR19433:SF111">
    <property type="entry name" value="T CELL RECEPTOR ALPHA VARIABLE 4"/>
    <property type="match status" value="1"/>
</dbReference>
<proteinExistence type="predicted"/>
<keyword evidence="3 9" id="KW-0732">Signal</keyword>
<keyword evidence="8" id="KW-1133">Transmembrane helix</keyword>
<dbReference type="PANTHER" id="PTHR19433">
    <property type="entry name" value="T-CELL RECEPTOR ALPHA CHAIN V REGION-RELATED"/>
    <property type="match status" value="1"/>
</dbReference>
<keyword evidence="4" id="KW-0391">Immunity</keyword>
<evidence type="ECO:0000256" key="8">
    <source>
        <dbReference type="SAM" id="Phobius"/>
    </source>
</evidence>
<protein>
    <recommendedName>
        <fullName evidence="10">Ig-like domain-containing protein</fullName>
    </recommendedName>
</protein>
<dbReference type="GeneTree" id="ENSGT00990000204066"/>
<keyword evidence="7" id="KW-0325">Glycoprotein</keyword>
<comment type="subcellular location">
    <subcellularLocation>
        <location evidence="1">Cell membrane</location>
    </subcellularLocation>
</comment>
<dbReference type="InterPro" id="IPR052051">
    <property type="entry name" value="TCR_complex_component"/>
</dbReference>
<organism evidence="11">
    <name type="scientific">Pundamilia nyererei</name>
    <dbReference type="NCBI Taxonomy" id="303518"/>
    <lineage>
        <taxon>Eukaryota</taxon>
        <taxon>Metazoa</taxon>
        <taxon>Chordata</taxon>
        <taxon>Craniata</taxon>
        <taxon>Vertebrata</taxon>
        <taxon>Euteleostomi</taxon>
        <taxon>Actinopterygii</taxon>
        <taxon>Neopterygii</taxon>
        <taxon>Teleostei</taxon>
        <taxon>Neoteleostei</taxon>
        <taxon>Acanthomorphata</taxon>
        <taxon>Ovalentaria</taxon>
        <taxon>Cichlomorphae</taxon>
        <taxon>Cichliformes</taxon>
        <taxon>Cichlidae</taxon>
        <taxon>African cichlids</taxon>
        <taxon>Pseudocrenilabrinae</taxon>
        <taxon>Haplochromini</taxon>
        <taxon>Pundamilia</taxon>
    </lineage>
</organism>
<sequence length="252" mass="28677">MSSFLEFFLFISVLLFSGWISVSVSDSQTLEVQSGEEVTLLCSNYSSSPTQIFWFRVTKRSELHCICSMSQPHEPASFCTGIQSGKFEMSTNISTVFLKIKQVDLLDSGLYFCGTYLSNYAVIVHATNVEVQDVFDRLPKMMSVVLGALTVFLIMAVIYLAAKIKHLQKGIFVSTDFHIYCCYIRETFFFLFKKNPSIALVRNIATKMTIQFISVLCSTSHWRTESTGRGDAFHFVSFLDYDVSFSYYVLLF</sequence>
<dbReference type="InterPro" id="IPR007110">
    <property type="entry name" value="Ig-like_dom"/>
</dbReference>
<evidence type="ECO:0000259" key="10">
    <source>
        <dbReference type="PROSITE" id="PS50835"/>
    </source>
</evidence>
<evidence type="ECO:0000256" key="1">
    <source>
        <dbReference type="ARBA" id="ARBA00004236"/>
    </source>
</evidence>
<feature type="transmembrane region" description="Helical" evidence="8">
    <location>
        <begin position="141"/>
        <end position="162"/>
    </location>
</feature>
<evidence type="ECO:0000256" key="4">
    <source>
        <dbReference type="ARBA" id="ARBA00022859"/>
    </source>
</evidence>
<dbReference type="InterPro" id="IPR036179">
    <property type="entry name" value="Ig-like_dom_sf"/>
</dbReference>
<reference evidence="11" key="1">
    <citation type="submission" date="2023-09" db="UniProtKB">
        <authorList>
            <consortium name="Ensembl"/>
        </authorList>
    </citation>
    <scope>IDENTIFICATION</scope>
</reference>
<feature type="signal peptide" evidence="9">
    <location>
        <begin position="1"/>
        <end position="25"/>
    </location>
</feature>
<name>A0A3B4GSR2_9CICH</name>
<accession>A0A3B4GSR2</accession>
<evidence type="ECO:0000256" key="7">
    <source>
        <dbReference type="ARBA" id="ARBA00023180"/>
    </source>
</evidence>
<dbReference type="STRING" id="303518.ENSPNYP00000024523"/>
<keyword evidence="8" id="KW-0812">Transmembrane</keyword>
<dbReference type="SMART" id="SM00409">
    <property type="entry name" value="IG"/>
    <property type="match status" value="1"/>
</dbReference>
<dbReference type="GO" id="GO:0002376">
    <property type="term" value="P:immune system process"/>
    <property type="evidence" value="ECO:0007669"/>
    <property type="project" value="UniProtKB-KW"/>
</dbReference>
<evidence type="ECO:0000256" key="5">
    <source>
        <dbReference type="ARBA" id="ARBA00023136"/>
    </source>
</evidence>
<feature type="domain" description="Ig-like" evidence="10">
    <location>
        <begin position="20"/>
        <end position="113"/>
    </location>
</feature>
<feature type="chain" id="PRO_5017363489" description="Ig-like domain-containing protein" evidence="9">
    <location>
        <begin position="26"/>
        <end position="252"/>
    </location>
</feature>